<keyword evidence="1" id="KW-0813">Transport</keyword>
<dbReference type="PROSITE" id="PS00675">
    <property type="entry name" value="SIGMA54_INTERACT_1"/>
    <property type="match status" value="1"/>
</dbReference>
<dbReference type="EMBL" id="CP036200">
    <property type="protein sequence ID" value="QBF81702.1"/>
    <property type="molecule type" value="Genomic_DNA"/>
</dbReference>
<evidence type="ECO:0000313" key="6">
    <source>
        <dbReference type="Proteomes" id="UP000291106"/>
    </source>
</evidence>
<dbReference type="PANTHER" id="PTHR24220:SF611">
    <property type="entry name" value="ATP-BINDING COMPONENT OF ABC TRANSPORTER-RELATED"/>
    <property type="match status" value="1"/>
</dbReference>
<gene>
    <name evidence="5" type="ORF">EXU30_02590</name>
</gene>
<dbReference type="PROSITE" id="PS50893">
    <property type="entry name" value="ABC_TRANSPORTER_2"/>
    <property type="match status" value="1"/>
</dbReference>
<accession>A0A411PE18</accession>
<dbReference type="InterPro" id="IPR017911">
    <property type="entry name" value="MacB-like_ATP-bd"/>
</dbReference>
<dbReference type="SUPFAM" id="SSF52540">
    <property type="entry name" value="P-loop containing nucleoside triphosphate hydrolases"/>
    <property type="match status" value="1"/>
</dbReference>
<organism evidence="5 6">
    <name type="scientific">Shewanella maritima</name>
    <dbReference type="NCBI Taxonomy" id="2520507"/>
    <lineage>
        <taxon>Bacteria</taxon>
        <taxon>Pseudomonadati</taxon>
        <taxon>Pseudomonadota</taxon>
        <taxon>Gammaproteobacteria</taxon>
        <taxon>Alteromonadales</taxon>
        <taxon>Shewanellaceae</taxon>
        <taxon>Shewanella</taxon>
    </lineage>
</organism>
<dbReference type="InterPro" id="IPR027417">
    <property type="entry name" value="P-loop_NTPase"/>
</dbReference>
<name>A0A411PE18_9GAMM</name>
<evidence type="ECO:0000313" key="5">
    <source>
        <dbReference type="EMBL" id="QBF81702.1"/>
    </source>
</evidence>
<dbReference type="PANTHER" id="PTHR24220">
    <property type="entry name" value="IMPORT ATP-BINDING PROTEIN"/>
    <property type="match status" value="1"/>
</dbReference>
<dbReference type="GO" id="GO:0022857">
    <property type="term" value="F:transmembrane transporter activity"/>
    <property type="evidence" value="ECO:0007669"/>
    <property type="project" value="TreeGrafter"/>
</dbReference>
<dbReference type="Gene3D" id="3.40.50.300">
    <property type="entry name" value="P-loop containing nucleotide triphosphate hydrolases"/>
    <property type="match status" value="1"/>
</dbReference>
<protein>
    <submittedName>
        <fullName evidence="5">ABC transporter ATP-binding protein</fullName>
    </submittedName>
</protein>
<evidence type="ECO:0000256" key="2">
    <source>
        <dbReference type="ARBA" id="ARBA00022741"/>
    </source>
</evidence>
<dbReference type="OrthoDB" id="9802264at2"/>
<dbReference type="Proteomes" id="UP000291106">
    <property type="component" value="Chromosome"/>
</dbReference>
<evidence type="ECO:0000259" key="4">
    <source>
        <dbReference type="PROSITE" id="PS50893"/>
    </source>
</evidence>
<reference evidence="5 6" key="1">
    <citation type="submission" date="2019-02" db="EMBL/GenBank/DDBJ databases">
        <title>Shewanella sp. D4-2 isolated from Dokdo Island.</title>
        <authorList>
            <person name="Baek K."/>
        </authorList>
    </citation>
    <scope>NUCLEOTIDE SEQUENCE [LARGE SCALE GENOMIC DNA]</scope>
    <source>
        <strain evidence="5 6">D4-2</strain>
    </source>
</reference>
<proteinExistence type="predicted"/>
<dbReference type="InterPro" id="IPR003593">
    <property type="entry name" value="AAA+_ATPase"/>
</dbReference>
<keyword evidence="6" id="KW-1185">Reference proteome</keyword>
<dbReference type="GO" id="GO:0016887">
    <property type="term" value="F:ATP hydrolysis activity"/>
    <property type="evidence" value="ECO:0007669"/>
    <property type="project" value="InterPro"/>
</dbReference>
<dbReference type="Pfam" id="PF00005">
    <property type="entry name" value="ABC_tran"/>
    <property type="match status" value="1"/>
</dbReference>
<dbReference type="InterPro" id="IPR015854">
    <property type="entry name" value="ABC_transpr_LolD-like"/>
</dbReference>
<dbReference type="RefSeq" id="WP_130597676.1">
    <property type="nucleotide sequence ID" value="NZ_CP036200.1"/>
</dbReference>
<evidence type="ECO:0000256" key="1">
    <source>
        <dbReference type="ARBA" id="ARBA00022448"/>
    </source>
</evidence>
<dbReference type="InterPro" id="IPR003439">
    <property type="entry name" value="ABC_transporter-like_ATP-bd"/>
</dbReference>
<evidence type="ECO:0000256" key="3">
    <source>
        <dbReference type="ARBA" id="ARBA00022840"/>
    </source>
</evidence>
<dbReference type="CDD" id="cd03255">
    <property type="entry name" value="ABC_MJ0796_LolCDE_FtsE"/>
    <property type="match status" value="1"/>
</dbReference>
<dbReference type="AlphaFoldDB" id="A0A411PE18"/>
<dbReference type="KEGG" id="smai:EXU30_02590"/>
<sequence>MSSLAINIQDLSYRYKQANSPQFHIPQWQVPQGQSVFLHGDSGTGKSTLLNLLSGVLTPQSGSIEIMGQALTTMKASQRDKFRANHIGVVFQTFNLIPYLTVLENIKLAHYFADNKGDISAKASELVEALKLPAGVLTTPVSQLSIGQQQRVAIVRALINSPDVLLVDEPTSALDASARDAFLTLLVEMTKSSNTCLIFVSHDSALQDYFDVKTDIKSLISKEVNA</sequence>
<keyword evidence="3 5" id="KW-0067">ATP-binding</keyword>
<dbReference type="GO" id="GO:0005886">
    <property type="term" value="C:plasma membrane"/>
    <property type="evidence" value="ECO:0007669"/>
    <property type="project" value="TreeGrafter"/>
</dbReference>
<dbReference type="InterPro" id="IPR025662">
    <property type="entry name" value="Sigma_54_int_dom_ATP-bd_1"/>
</dbReference>
<dbReference type="GO" id="GO:0005524">
    <property type="term" value="F:ATP binding"/>
    <property type="evidence" value="ECO:0007669"/>
    <property type="project" value="UniProtKB-KW"/>
</dbReference>
<dbReference type="SMART" id="SM00382">
    <property type="entry name" value="AAA"/>
    <property type="match status" value="1"/>
</dbReference>
<keyword evidence="2" id="KW-0547">Nucleotide-binding</keyword>
<feature type="domain" description="ABC transporter" evidence="4">
    <location>
        <begin position="6"/>
        <end position="222"/>
    </location>
</feature>